<proteinExistence type="predicted"/>
<protein>
    <submittedName>
        <fullName evidence="1">Uncharacterized protein</fullName>
    </submittedName>
</protein>
<dbReference type="AlphaFoldDB" id="A0AAU6Q5Q6"/>
<reference evidence="1" key="1">
    <citation type="submission" date="2024-03" db="EMBL/GenBank/DDBJ databases">
        <title>Deinococcus weizhi sp. nov., isolated from human skin.</title>
        <authorList>
            <person name="Wei Z."/>
            <person name="Tian F."/>
            <person name="Yang C."/>
            <person name="Xin L.T."/>
            <person name="Wen Z.J."/>
            <person name="Lan K.C."/>
            <person name="Yu L."/>
            <person name="Zhe W."/>
            <person name="Dan F.D."/>
            <person name="Jun W."/>
            <person name="Rui Z."/>
            <person name="Yong X.J."/>
            <person name="Ting Y."/>
            <person name="Wei X."/>
            <person name="Xu Z.G."/>
            <person name="Xin Z."/>
            <person name="Dong F.G."/>
            <person name="Ni X.M."/>
            <person name="Zheng M.G."/>
            <person name="Chun Y."/>
            <person name="Qian W.X."/>
        </authorList>
    </citation>
    <scope>NUCLEOTIDE SEQUENCE</scope>
    <source>
        <strain evidence="1">VB142</strain>
    </source>
</reference>
<dbReference type="RefSeq" id="WP_339096998.1">
    <property type="nucleotide sequence ID" value="NZ_CP149782.1"/>
</dbReference>
<accession>A0AAU6Q5Q6</accession>
<gene>
    <name evidence="1" type="ORF">WDJ50_06100</name>
</gene>
<organism evidence="1">
    <name type="scientific">Deinococcus sp. VB142</name>
    <dbReference type="NCBI Taxonomy" id="3112952"/>
    <lineage>
        <taxon>Bacteria</taxon>
        <taxon>Thermotogati</taxon>
        <taxon>Deinococcota</taxon>
        <taxon>Deinococci</taxon>
        <taxon>Deinococcales</taxon>
        <taxon>Deinococcaceae</taxon>
        <taxon>Deinococcus</taxon>
    </lineage>
</organism>
<evidence type="ECO:0000313" key="1">
    <source>
        <dbReference type="EMBL" id="WYF45685.1"/>
    </source>
</evidence>
<sequence length="126" mass="14069">MSDRAHLLRAIANARPDMETDVEHVLHLPELCPMTKNPKPGSTLTLRYRAQAQLLELFSLDAYIDGFVGHPVVRDMEFFVQTVAEDAAHLLGHEVEAVADVQFNRLRQGQRIRAVGRPAPLPPAQP</sequence>
<dbReference type="EMBL" id="CP149782">
    <property type="protein sequence ID" value="WYF45685.1"/>
    <property type="molecule type" value="Genomic_DNA"/>
</dbReference>
<dbReference type="InterPro" id="IPR043133">
    <property type="entry name" value="GTP-CH-I_C/QueF"/>
</dbReference>
<name>A0AAU6Q5Q6_9DEIO</name>
<dbReference type="Gene3D" id="3.30.1130.10">
    <property type="match status" value="1"/>
</dbReference>